<dbReference type="InterPro" id="IPR036291">
    <property type="entry name" value="NAD(P)-bd_dom_sf"/>
</dbReference>
<evidence type="ECO:0000256" key="1">
    <source>
        <dbReference type="ARBA" id="ARBA00006484"/>
    </source>
</evidence>
<dbReference type="GO" id="GO:0016491">
    <property type="term" value="F:oxidoreductase activity"/>
    <property type="evidence" value="ECO:0007669"/>
    <property type="project" value="UniProtKB-KW"/>
</dbReference>
<dbReference type="Proteomes" id="UP000016491">
    <property type="component" value="Unassembled WGS sequence"/>
</dbReference>
<dbReference type="PRINTS" id="PR00081">
    <property type="entry name" value="GDHRDH"/>
</dbReference>
<evidence type="ECO:0000313" key="3">
    <source>
        <dbReference type="EMBL" id="ERI74648.1"/>
    </source>
</evidence>
<dbReference type="PANTHER" id="PTHR42760">
    <property type="entry name" value="SHORT-CHAIN DEHYDROGENASES/REDUCTASES FAMILY MEMBER"/>
    <property type="match status" value="1"/>
</dbReference>
<dbReference type="EMBL" id="AWSU01000306">
    <property type="protein sequence ID" value="ERI74648.1"/>
    <property type="molecule type" value="Genomic_DNA"/>
</dbReference>
<dbReference type="GO" id="GO:0008206">
    <property type="term" value="P:bile acid metabolic process"/>
    <property type="evidence" value="ECO:0007669"/>
    <property type="project" value="UniProtKB-ARBA"/>
</dbReference>
<dbReference type="InterPro" id="IPR020904">
    <property type="entry name" value="Sc_DH/Rdtase_CS"/>
</dbReference>
<dbReference type="AlphaFoldDB" id="A0ABC9TU92"/>
<dbReference type="PROSITE" id="PS00061">
    <property type="entry name" value="ADH_SHORT"/>
    <property type="match status" value="1"/>
</dbReference>
<dbReference type="Gene3D" id="3.40.50.720">
    <property type="entry name" value="NAD(P)-binding Rossmann-like Domain"/>
    <property type="match status" value="1"/>
</dbReference>
<dbReference type="FunFam" id="3.40.50.720:FF:000084">
    <property type="entry name" value="Short-chain dehydrogenase reductase"/>
    <property type="match status" value="1"/>
</dbReference>
<evidence type="ECO:0000256" key="2">
    <source>
        <dbReference type="ARBA" id="ARBA00023002"/>
    </source>
</evidence>
<comment type="caution">
    <text evidence="3">The sequence shown here is derived from an EMBL/GenBank/DDBJ whole genome shotgun (WGS) entry which is preliminary data.</text>
</comment>
<dbReference type="PRINTS" id="PR00080">
    <property type="entry name" value="SDRFAMILY"/>
</dbReference>
<sequence>MWRSRTQERTGDSGGTDMVKNFTDLTGRKAIVTGAAQGLSRGMAEGLMEAGAEVAIIDLNPKVMEVAAEYVEKGYSCHGVIGNLANVDDRKKAFDECVRALGDHLDIIVNGAGVQKRHPSEEFPYEDWEFVININLNAVFSMSQLAGQQFIKQNSRGKIINIASMLSFFGGYTVPAYAASKGGVAQLTKALCNEWSSRGINCNCLAPGYMDTDMNVALTNPDNPRFKEITDRIPANAWGTPEDMKGPVVFLASDASNYLDGAVIPVDGGYLVK</sequence>
<keyword evidence="2" id="KW-0560">Oxidoreductase</keyword>
<name>A0ABC9TU92_CLOSY</name>
<accession>A0ABC9TU92</accession>
<evidence type="ECO:0000313" key="4">
    <source>
        <dbReference type="Proteomes" id="UP000016491"/>
    </source>
</evidence>
<dbReference type="InterPro" id="IPR002347">
    <property type="entry name" value="SDR_fam"/>
</dbReference>
<dbReference type="SUPFAM" id="SSF51735">
    <property type="entry name" value="NAD(P)-binding Rossmann-fold domains"/>
    <property type="match status" value="1"/>
</dbReference>
<proteinExistence type="inferred from homology"/>
<dbReference type="Pfam" id="PF13561">
    <property type="entry name" value="adh_short_C2"/>
    <property type="match status" value="1"/>
</dbReference>
<dbReference type="PANTHER" id="PTHR42760:SF5">
    <property type="entry name" value="2-DEHYDRO-3-DEOXY-D-GLUCONATE 5-DEHYDROGENASE"/>
    <property type="match status" value="1"/>
</dbReference>
<organism evidence="3 4">
    <name type="scientific">[Clostridium] symbiosum ATCC 14940</name>
    <dbReference type="NCBI Taxonomy" id="411472"/>
    <lineage>
        <taxon>Bacteria</taxon>
        <taxon>Bacillati</taxon>
        <taxon>Bacillota</taxon>
        <taxon>Clostridia</taxon>
        <taxon>Lachnospirales</taxon>
        <taxon>Lachnospiraceae</taxon>
        <taxon>Otoolea</taxon>
    </lineage>
</organism>
<protein>
    <submittedName>
        <fullName evidence="3">2-dehydro-3-deoxy-D-gluconate 5-dehydrogenase</fullName>
    </submittedName>
</protein>
<gene>
    <name evidence="3" type="ORF">CLOSYM_03792</name>
</gene>
<reference evidence="3 4" key="1">
    <citation type="submission" date="2013-07" db="EMBL/GenBank/DDBJ databases">
        <authorList>
            <person name="Weinstock G."/>
            <person name="Sodergren E."/>
            <person name="Wylie T."/>
            <person name="Fulton L."/>
            <person name="Fulton R."/>
            <person name="Fronick C."/>
            <person name="O'Laughlin M."/>
            <person name="Godfrey J."/>
            <person name="Miner T."/>
            <person name="Herter B."/>
            <person name="Appelbaum E."/>
            <person name="Cordes M."/>
            <person name="Lek S."/>
            <person name="Wollam A."/>
            <person name="Pepin K.H."/>
            <person name="Palsikar V.B."/>
            <person name="Mitreva M."/>
            <person name="Wilson R.K."/>
        </authorList>
    </citation>
    <scope>NUCLEOTIDE SEQUENCE [LARGE SCALE GENOMIC DNA]</scope>
    <source>
        <strain evidence="3 4">ATCC 14940</strain>
    </source>
</reference>
<comment type="similarity">
    <text evidence="1">Belongs to the short-chain dehydrogenases/reductases (SDR) family.</text>
</comment>